<feature type="region of interest" description="Disordered" evidence="1">
    <location>
        <begin position="35"/>
        <end position="69"/>
    </location>
</feature>
<accession>A0A251XHG2</accession>
<evidence type="ECO:0000313" key="2">
    <source>
        <dbReference type="EMBL" id="OUE02608.1"/>
    </source>
</evidence>
<comment type="caution">
    <text evidence="2">The sequence shown here is derived from an EMBL/GenBank/DDBJ whole genome shotgun (WGS) entry which is preliminary data.</text>
</comment>
<organism evidence="2 3">
    <name type="scientific">Clavibacter michiganensis subsp. michiganensis</name>
    <dbReference type="NCBI Taxonomy" id="33013"/>
    <lineage>
        <taxon>Bacteria</taxon>
        <taxon>Bacillati</taxon>
        <taxon>Actinomycetota</taxon>
        <taxon>Actinomycetes</taxon>
        <taxon>Micrococcales</taxon>
        <taxon>Microbacteriaceae</taxon>
        <taxon>Clavibacter</taxon>
    </lineage>
</organism>
<protein>
    <submittedName>
        <fullName evidence="2">Uncharacterized protein</fullName>
    </submittedName>
</protein>
<gene>
    <name evidence="2" type="ORF">CMMCAS07_11360</name>
</gene>
<reference evidence="2 3" key="1">
    <citation type="submission" date="2016-08" db="EMBL/GenBank/DDBJ databases">
        <title>Genome sequence of Clavibacter michiganensis subsp. michiganensis strain CASJ007.</title>
        <authorList>
            <person name="Thapa S.P."/>
            <person name="Coaker G."/>
        </authorList>
    </citation>
    <scope>NUCLEOTIDE SEQUENCE [LARGE SCALE GENOMIC DNA]</scope>
    <source>
        <strain evidence="2">CASJ007</strain>
    </source>
</reference>
<proteinExistence type="predicted"/>
<evidence type="ECO:0000313" key="3">
    <source>
        <dbReference type="Proteomes" id="UP000195062"/>
    </source>
</evidence>
<keyword evidence="3" id="KW-1185">Reference proteome</keyword>
<dbReference type="AlphaFoldDB" id="A0A251XHG2"/>
<name>A0A251XHG2_CLAMM</name>
<dbReference type="Proteomes" id="UP000195062">
    <property type="component" value="Unassembled WGS sequence"/>
</dbReference>
<evidence type="ECO:0000256" key="1">
    <source>
        <dbReference type="SAM" id="MobiDB-lite"/>
    </source>
</evidence>
<dbReference type="EMBL" id="MDHH01000002">
    <property type="protein sequence ID" value="OUE02608.1"/>
    <property type="molecule type" value="Genomic_DNA"/>
</dbReference>
<sequence length="100" mass="10793">MEAPAARPSSPSATFTPFDVLATMRQIQTMNRAVPTTAPRAMKSSGRSRNRLMAVDAGVRPDTGSRSVMASTAKTAATSTWPAIFCQPPRPRDCCLRVLR</sequence>